<dbReference type="PANTHER" id="PTHR31793">
    <property type="entry name" value="4-HYDROXYBENZOYL-COA THIOESTERASE FAMILY MEMBER"/>
    <property type="match status" value="1"/>
</dbReference>
<name>A0A9E2L1C5_9SPIR</name>
<evidence type="ECO:0000256" key="2">
    <source>
        <dbReference type="ARBA" id="ARBA00022801"/>
    </source>
</evidence>
<dbReference type="GO" id="GO:0047617">
    <property type="term" value="F:fatty acyl-CoA hydrolase activity"/>
    <property type="evidence" value="ECO:0007669"/>
    <property type="project" value="TreeGrafter"/>
</dbReference>
<evidence type="ECO:0000256" key="1">
    <source>
        <dbReference type="ARBA" id="ARBA00005953"/>
    </source>
</evidence>
<reference evidence="3" key="1">
    <citation type="journal article" date="2021" name="PeerJ">
        <title>Extensive microbial diversity within the chicken gut microbiome revealed by metagenomics and culture.</title>
        <authorList>
            <person name="Gilroy R."/>
            <person name="Ravi A."/>
            <person name="Getino M."/>
            <person name="Pursley I."/>
            <person name="Horton D.L."/>
            <person name="Alikhan N.F."/>
            <person name="Baker D."/>
            <person name="Gharbi K."/>
            <person name="Hall N."/>
            <person name="Watson M."/>
            <person name="Adriaenssens E.M."/>
            <person name="Foster-Nyarko E."/>
            <person name="Jarju S."/>
            <person name="Secka A."/>
            <person name="Antonio M."/>
            <person name="Oren A."/>
            <person name="Chaudhuri R.R."/>
            <person name="La Ragione R."/>
            <person name="Hildebrand F."/>
            <person name="Pallen M.J."/>
        </authorList>
    </citation>
    <scope>NUCLEOTIDE SEQUENCE</scope>
    <source>
        <strain evidence="3">Gambia15-2214</strain>
    </source>
</reference>
<protein>
    <submittedName>
        <fullName evidence="3">Acyl-CoA thioesterase</fullName>
    </submittedName>
</protein>
<dbReference type="PANTHER" id="PTHR31793:SF24">
    <property type="entry name" value="LONG-CHAIN ACYL-COA THIOESTERASE FADM"/>
    <property type="match status" value="1"/>
</dbReference>
<dbReference type="Gene3D" id="3.10.129.10">
    <property type="entry name" value="Hotdog Thioesterase"/>
    <property type="match status" value="1"/>
</dbReference>
<sequence>MKHIAKHVVRSYECDSYGHVNNAVYLNYLEYARMEHLHAIGFDYKGIIAAGYYLYVTHVDIYYKASAFLDDELFIEVFPVKTKHVSGTIHQIVRKADGTVCAEADVTWACVNHEGKPCRIPQEFMVEGLLPESN</sequence>
<dbReference type="PIRSF" id="PIRSF003230">
    <property type="entry name" value="YbgC"/>
    <property type="match status" value="1"/>
</dbReference>
<dbReference type="Proteomes" id="UP000823914">
    <property type="component" value="Unassembled WGS sequence"/>
</dbReference>
<proteinExistence type="inferred from homology"/>
<gene>
    <name evidence="3" type="ORF">IAA16_05030</name>
</gene>
<evidence type="ECO:0000313" key="4">
    <source>
        <dbReference type="Proteomes" id="UP000823914"/>
    </source>
</evidence>
<dbReference type="AlphaFoldDB" id="A0A9E2L1C5"/>
<dbReference type="SUPFAM" id="SSF54637">
    <property type="entry name" value="Thioesterase/thiol ester dehydrase-isomerase"/>
    <property type="match status" value="1"/>
</dbReference>
<organism evidence="3 4">
    <name type="scientific">Candidatus Treponema excrementipullorum</name>
    <dbReference type="NCBI Taxonomy" id="2838768"/>
    <lineage>
        <taxon>Bacteria</taxon>
        <taxon>Pseudomonadati</taxon>
        <taxon>Spirochaetota</taxon>
        <taxon>Spirochaetia</taxon>
        <taxon>Spirochaetales</taxon>
        <taxon>Treponemataceae</taxon>
        <taxon>Treponema</taxon>
    </lineage>
</organism>
<comment type="caution">
    <text evidence="3">The sequence shown here is derived from an EMBL/GenBank/DDBJ whole genome shotgun (WGS) entry which is preliminary data.</text>
</comment>
<accession>A0A9E2L1C5</accession>
<dbReference type="EMBL" id="JAHLFV010000117">
    <property type="protein sequence ID" value="MBU3849910.1"/>
    <property type="molecule type" value="Genomic_DNA"/>
</dbReference>
<dbReference type="CDD" id="cd00586">
    <property type="entry name" value="4HBT"/>
    <property type="match status" value="1"/>
</dbReference>
<dbReference type="Pfam" id="PF13279">
    <property type="entry name" value="4HBT_2"/>
    <property type="match status" value="1"/>
</dbReference>
<comment type="similarity">
    <text evidence="1">Belongs to the 4-hydroxybenzoyl-CoA thioesterase family.</text>
</comment>
<keyword evidence="2" id="KW-0378">Hydrolase</keyword>
<dbReference type="InterPro" id="IPR029069">
    <property type="entry name" value="HotDog_dom_sf"/>
</dbReference>
<dbReference type="InterPro" id="IPR050563">
    <property type="entry name" value="4-hydroxybenzoyl-CoA_TE"/>
</dbReference>
<dbReference type="InterPro" id="IPR006684">
    <property type="entry name" value="YbgC/YbaW"/>
</dbReference>
<reference evidence="3" key="2">
    <citation type="submission" date="2021-04" db="EMBL/GenBank/DDBJ databases">
        <authorList>
            <person name="Gilroy R."/>
        </authorList>
    </citation>
    <scope>NUCLEOTIDE SEQUENCE</scope>
    <source>
        <strain evidence="3">Gambia15-2214</strain>
    </source>
</reference>
<evidence type="ECO:0000313" key="3">
    <source>
        <dbReference type="EMBL" id="MBU3849910.1"/>
    </source>
</evidence>